<dbReference type="Proteomes" id="UP001493487">
    <property type="component" value="Unassembled WGS sequence"/>
</dbReference>
<dbReference type="PRINTS" id="PR00368">
    <property type="entry name" value="FADPNR"/>
</dbReference>
<dbReference type="EMBL" id="JASKHM010000002">
    <property type="protein sequence ID" value="MEQ4481567.1"/>
    <property type="molecule type" value="Genomic_DNA"/>
</dbReference>
<dbReference type="PRINTS" id="PR00469">
    <property type="entry name" value="PNDRDTASEII"/>
</dbReference>
<dbReference type="PANTHER" id="PTHR42949:SF3">
    <property type="entry name" value="ANAEROBIC GLYCEROL-3-PHOSPHATE DEHYDROGENASE SUBUNIT B"/>
    <property type="match status" value="1"/>
</dbReference>
<evidence type="ECO:0000313" key="3">
    <source>
        <dbReference type="EMBL" id="MEQ4481567.1"/>
    </source>
</evidence>
<feature type="domain" description="FAD/NAD(P)-binding" evidence="2">
    <location>
        <begin position="3"/>
        <end position="162"/>
    </location>
</feature>
<reference evidence="3 4" key="1">
    <citation type="journal article" date="2023" name="Genome Announc.">
        <title>Pan-Genome Analyses of the Genus Cohnella and Proposal of the Novel Species Cohnella silvisoli sp. nov., Isolated from Forest Soil.</title>
        <authorList>
            <person name="Wang C."/>
            <person name="Mao L."/>
            <person name="Bao G."/>
            <person name="Zhu H."/>
        </authorList>
    </citation>
    <scope>NUCLEOTIDE SEQUENCE [LARGE SCALE GENOMIC DNA]</scope>
    <source>
        <strain evidence="3 4">NL03-T5-1</strain>
    </source>
</reference>
<dbReference type="InterPro" id="IPR051691">
    <property type="entry name" value="Metab_Enz_Cyan_OpOx_G3PDH"/>
</dbReference>
<dbReference type="PANTHER" id="PTHR42949">
    <property type="entry name" value="ANAEROBIC GLYCEROL-3-PHOSPHATE DEHYDROGENASE SUBUNIT B"/>
    <property type="match status" value="1"/>
</dbReference>
<organism evidence="3 4">
    <name type="scientific">Cohnella silvisoli</name>
    <dbReference type="NCBI Taxonomy" id="2873699"/>
    <lineage>
        <taxon>Bacteria</taxon>
        <taxon>Bacillati</taxon>
        <taxon>Bacillota</taxon>
        <taxon>Bacilli</taxon>
        <taxon>Bacillales</taxon>
        <taxon>Paenibacillaceae</taxon>
        <taxon>Cohnella</taxon>
    </lineage>
</organism>
<evidence type="ECO:0000313" key="4">
    <source>
        <dbReference type="Proteomes" id="UP001493487"/>
    </source>
</evidence>
<dbReference type="InterPro" id="IPR023753">
    <property type="entry name" value="FAD/NAD-binding_dom"/>
</dbReference>
<comment type="caution">
    <text evidence="3">The sequence shown here is derived from an EMBL/GenBank/DDBJ whole genome shotgun (WGS) entry which is preliminary data.</text>
</comment>
<dbReference type="Gene3D" id="3.50.50.60">
    <property type="entry name" value="FAD/NAD(P)-binding domain"/>
    <property type="match status" value="3"/>
</dbReference>
<dbReference type="InterPro" id="IPR036188">
    <property type="entry name" value="FAD/NAD-bd_sf"/>
</dbReference>
<dbReference type="RefSeq" id="WP_232184459.1">
    <property type="nucleotide sequence ID" value="NZ_JAIOAP010000002.1"/>
</dbReference>
<protein>
    <submittedName>
        <fullName evidence="3">FAD-dependent oxidoreductase</fullName>
    </submittedName>
</protein>
<evidence type="ECO:0000256" key="1">
    <source>
        <dbReference type="ARBA" id="ARBA00023002"/>
    </source>
</evidence>
<keyword evidence="4" id="KW-1185">Reference proteome</keyword>
<sequence>MSDLIIVGAGPAGLSAATIAADYGLSVTVIDEFPEPGGRMLGQFHEERGHWWVGKQIADELIEKNRAQGVSIRCGVSVYGMLKVDDMWEVSTSHGAMLAPRVLLATGAAEIPMPTNGWTLPGVMSIGAAQVMTNVHYVKPGKRGLIIGVNVLAMAIARELSVSGVSLAGIVLPPAGPFAGKAALPKENLQLLMGLSHLAPSPFLRLGGKIAKKLGMAGIVSSLFPRGGIKLWDIPLKLRTTAVSINGTDRVESVTLADVNGQGEIITGSEREEAVDFVALAGGLYPLAELASVAGCPFIYTPELGGHLPLHSERMQTPVQGLYVAGNITGVESALVAMAQGRLAAASICSDAGVFGHEGDSKVADAVDEVHRVRASALIQFHPGIPEARRQIYRMWQETFEAGV</sequence>
<dbReference type="Pfam" id="PF07992">
    <property type="entry name" value="Pyr_redox_2"/>
    <property type="match status" value="1"/>
</dbReference>
<name>A0ABV1KQ14_9BACL</name>
<accession>A0ABV1KQ14</accession>
<evidence type="ECO:0000259" key="2">
    <source>
        <dbReference type="Pfam" id="PF07992"/>
    </source>
</evidence>
<dbReference type="SUPFAM" id="SSF51905">
    <property type="entry name" value="FAD/NAD(P)-binding domain"/>
    <property type="match status" value="1"/>
</dbReference>
<gene>
    <name evidence="3" type="ORF">QJS35_04080</name>
</gene>
<proteinExistence type="predicted"/>
<keyword evidence="1" id="KW-0560">Oxidoreductase</keyword>